<dbReference type="PANTHER" id="PTHR24220:SF689">
    <property type="entry name" value="LIPOPROTEIN-RELEASING SYSTEM ATP-BINDING PROTEIN LOLD"/>
    <property type="match status" value="1"/>
</dbReference>
<dbReference type="SMART" id="SM00382">
    <property type="entry name" value="AAA"/>
    <property type="match status" value="1"/>
</dbReference>
<dbReference type="AlphaFoldDB" id="A0A159Z5K7"/>
<dbReference type="GO" id="GO:0089705">
    <property type="term" value="P:protein localization to outer membrane"/>
    <property type="evidence" value="ECO:0007669"/>
    <property type="project" value="TreeGrafter"/>
</dbReference>
<dbReference type="PROSITE" id="PS50893">
    <property type="entry name" value="ABC_TRANSPORTER_2"/>
    <property type="match status" value="1"/>
</dbReference>
<dbReference type="GO" id="GO:0044874">
    <property type="term" value="P:lipoprotein localization to outer membrane"/>
    <property type="evidence" value="ECO:0007669"/>
    <property type="project" value="TreeGrafter"/>
</dbReference>
<feature type="domain" description="ABC transporter" evidence="4">
    <location>
        <begin position="2"/>
        <end position="207"/>
    </location>
</feature>
<dbReference type="Proteomes" id="UP000076128">
    <property type="component" value="Chromosome"/>
</dbReference>
<dbReference type="GO" id="GO:0005886">
    <property type="term" value="C:plasma membrane"/>
    <property type="evidence" value="ECO:0007669"/>
    <property type="project" value="TreeGrafter"/>
</dbReference>
<keyword evidence="6" id="KW-1185">Reference proteome</keyword>
<evidence type="ECO:0000256" key="1">
    <source>
        <dbReference type="ARBA" id="ARBA00005417"/>
    </source>
</evidence>
<dbReference type="InterPro" id="IPR015854">
    <property type="entry name" value="ABC_transpr_LolD-like"/>
</dbReference>
<evidence type="ECO:0000256" key="2">
    <source>
        <dbReference type="ARBA" id="ARBA00022741"/>
    </source>
</evidence>
<keyword evidence="3" id="KW-0067">ATP-binding</keyword>
<dbReference type="PANTHER" id="PTHR24220">
    <property type="entry name" value="IMPORT ATP-BINDING PROTEIN"/>
    <property type="match status" value="1"/>
</dbReference>
<dbReference type="GO" id="GO:0005524">
    <property type="term" value="F:ATP binding"/>
    <property type="evidence" value="ECO:0007669"/>
    <property type="project" value="UniProtKB-KW"/>
</dbReference>
<dbReference type="InterPro" id="IPR027417">
    <property type="entry name" value="P-loop_NTPase"/>
</dbReference>
<proteinExistence type="inferred from homology"/>
<dbReference type="GO" id="GO:0016887">
    <property type="term" value="F:ATP hydrolysis activity"/>
    <property type="evidence" value="ECO:0007669"/>
    <property type="project" value="InterPro"/>
</dbReference>
<reference evidence="5 6" key="1">
    <citation type="submission" date="2015-09" db="EMBL/GenBank/DDBJ databases">
        <title>Complete genome sequence of Defluviimonas alba cai42t isolated from an oilfield in Xinjiang.</title>
        <authorList>
            <person name="Geng S."/>
            <person name="Pan X."/>
            <person name="Wu X."/>
        </authorList>
    </citation>
    <scope>NUCLEOTIDE SEQUENCE [LARGE SCALE GENOMIC DNA]</scope>
    <source>
        <strain evidence="6">cai42</strain>
    </source>
</reference>
<comment type="similarity">
    <text evidence="1">Belongs to the ABC transporter superfamily.</text>
</comment>
<accession>A0A159Z5K7</accession>
<dbReference type="GO" id="GO:0022857">
    <property type="term" value="F:transmembrane transporter activity"/>
    <property type="evidence" value="ECO:0007669"/>
    <property type="project" value="TreeGrafter"/>
</dbReference>
<keyword evidence="2" id="KW-0547">Nucleotide-binding</keyword>
<evidence type="ECO:0000313" key="5">
    <source>
        <dbReference type="EMBL" id="AMY70547.1"/>
    </source>
</evidence>
<dbReference type="InterPro" id="IPR003439">
    <property type="entry name" value="ABC_transporter-like_ATP-bd"/>
</dbReference>
<organism evidence="5 6">
    <name type="scientific">Frigidibacter mobilis</name>
    <dbReference type="NCBI Taxonomy" id="1335048"/>
    <lineage>
        <taxon>Bacteria</taxon>
        <taxon>Pseudomonadati</taxon>
        <taxon>Pseudomonadota</taxon>
        <taxon>Alphaproteobacteria</taxon>
        <taxon>Rhodobacterales</taxon>
        <taxon>Paracoccaceae</taxon>
        <taxon>Frigidibacter</taxon>
    </lineage>
</organism>
<dbReference type="KEGG" id="daa:AKL17_3315"/>
<name>A0A159Z5K7_9RHOB</name>
<dbReference type="Gene3D" id="3.40.50.300">
    <property type="entry name" value="P-loop containing nucleotide triphosphate hydrolases"/>
    <property type="match status" value="1"/>
</dbReference>
<evidence type="ECO:0000313" key="6">
    <source>
        <dbReference type="Proteomes" id="UP000076128"/>
    </source>
</evidence>
<gene>
    <name evidence="5" type="ORF">AKL17_3315</name>
</gene>
<protein>
    <submittedName>
        <fullName evidence="5">ABC transporter-like protein</fullName>
    </submittedName>
</protein>
<dbReference type="SUPFAM" id="SSF52540">
    <property type="entry name" value="P-loop containing nucleoside triphosphate hydrolases"/>
    <property type="match status" value="1"/>
</dbReference>
<evidence type="ECO:0000259" key="4">
    <source>
        <dbReference type="PROSITE" id="PS50893"/>
    </source>
</evidence>
<dbReference type="Pfam" id="PF00005">
    <property type="entry name" value="ABC_tran"/>
    <property type="match status" value="1"/>
</dbReference>
<dbReference type="EMBL" id="CP012661">
    <property type="protein sequence ID" value="AMY70547.1"/>
    <property type="molecule type" value="Genomic_DNA"/>
</dbReference>
<sequence>MVAVTGESGSGKTMLLEALGLLRRPDPGSHYGIVRVDGTVALAAAWDGPDAQAKLARLRRELFGFVPQSGGLLPFFDVTRNIALAQQLSGRSDRAYLTHLLQILGLFKLRHAMPDGLSIGERQRVAIARALAHRPLAVIADEPTAALDPYLSQEVMALFLSLAADQGTAVIVSTHNVDLVHNLGLRQLQMIPEVLAPIGDDRTTTIVSTLRVS</sequence>
<dbReference type="STRING" id="1335048.AKL17_3315"/>
<dbReference type="InterPro" id="IPR003593">
    <property type="entry name" value="AAA+_ATPase"/>
</dbReference>
<evidence type="ECO:0000256" key="3">
    <source>
        <dbReference type="ARBA" id="ARBA00022840"/>
    </source>
</evidence>